<keyword evidence="7" id="KW-1185">Reference proteome</keyword>
<sequence>MARYKLTAGMVKAARGSSIGDGGGLWLMPRGDKQYWIFIYQRHGRRREMGLGPLESVSLADAREKADEARKLLHAGKDPFKESSFRQVDKRVPTFGDYADEYIKDHAPQWRGGKTEIGWKSSLEVHAKGLRKLPVNEIRRADVVRVVKPIWHAKAETAKKTLERIAAVLELATDMELRTGPNPARMDAKARDKALGVQAASGNHESMPYSELPKFFASIPETAAGRALRLLILNANRTGEVRFADWSEIDMDAKVWVIPASRMKEPREHRIPLTDAAIAALGEPGEGLVFKGARRGRPIGEVAMAKLLAKEIVKFTVHGFRTTFRTWAQDHGYPDEVAEPALAHDKRSKVIRAYARSDVLERRREMMEAWTAFCGSGAR</sequence>
<dbReference type="Gene3D" id="1.10.150.130">
    <property type="match status" value="1"/>
</dbReference>
<dbReference type="CDD" id="cd00801">
    <property type="entry name" value="INT_P4_C"/>
    <property type="match status" value="1"/>
</dbReference>
<organism evidence="6 7">
    <name type="scientific">Mesorhizobium waimense</name>
    <dbReference type="NCBI Taxonomy" id="1300307"/>
    <lineage>
        <taxon>Bacteria</taxon>
        <taxon>Pseudomonadati</taxon>
        <taxon>Pseudomonadota</taxon>
        <taxon>Alphaproteobacteria</taxon>
        <taxon>Hyphomicrobiales</taxon>
        <taxon>Phyllobacteriaceae</taxon>
        <taxon>Mesorhizobium</taxon>
    </lineage>
</organism>
<dbReference type="EMBL" id="QZWZ01000002">
    <property type="protein sequence ID" value="RJT42062.1"/>
    <property type="molecule type" value="Genomic_DNA"/>
</dbReference>
<dbReference type="InterPro" id="IPR053876">
    <property type="entry name" value="Phage_int_M"/>
</dbReference>
<evidence type="ECO:0000313" key="7">
    <source>
        <dbReference type="Proteomes" id="UP000272706"/>
    </source>
</evidence>
<dbReference type="InterPro" id="IPR011010">
    <property type="entry name" value="DNA_brk_join_enz"/>
</dbReference>
<dbReference type="Gene3D" id="3.30.160.390">
    <property type="entry name" value="Integrase, DNA-binding domain"/>
    <property type="match status" value="1"/>
</dbReference>
<dbReference type="InterPro" id="IPR002104">
    <property type="entry name" value="Integrase_catalytic"/>
</dbReference>
<evidence type="ECO:0000259" key="5">
    <source>
        <dbReference type="PROSITE" id="PS51898"/>
    </source>
</evidence>
<evidence type="ECO:0000256" key="3">
    <source>
        <dbReference type="ARBA" id="ARBA00023125"/>
    </source>
</evidence>
<keyword evidence="4" id="KW-0233">DNA recombination</keyword>
<name>A0A3A5LCH6_9HYPH</name>
<dbReference type="InterPro" id="IPR010998">
    <property type="entry name" value="Integrase_recombinase_N"/>
</dbReference>
<accession>A0A3A5LCH6</accession>
<dbReference type="Proteomes" id="UP000272706">
    <property type="component" value="Unassembled WGS sequence"/>
</dbReference>
<evidence type="ECO:0000256" key="4">
    <source>
        <dbReference type="ARBA" id="ARBA00023172"/>
    </source>
</evidence>
<dbReference type="InterPro" id="IPR013762">
    <property type="entry name" value="Integrase-like_cat_sf"/>
</dbReference>
<dbReference type="AlphaFoldDB" id="A0A3A5LCH6"/>
<dbReference type="InterPro" id="IPR038488">
    <property type="entry name" value="Integrase_DNA-bd_sf"/>
</dbReference>
<dbReference type="PROSITE" id="PS51898">
    <property type="entry name" value="TYR_RECOMBINASE"/>
    <property type="match status" value="1"/>
</dbReference>
<dbReference type="InterPro" id="IPR025166">
    <property type="entry name" value="Integrase_DNA_bind_dom"/>
</dbReference>
<dbReference type="Pfam" id="PF13356">
    <property type="entry name" value="Arm-DNA-bind_3"/>
    <property type="match status" value="1"/>
</dbReference>
<dbReference type="OrthoDB" id="9795573at2"/>
<feature type="domain" description="Tyr recombinase" evidence="5">
    <location>
        <begin position="202"/>
        <end position="368"/>
    </location>
</feature>
<dbReference type="RefSeq" id="WP_120013017.1">
    <property type="nucleotide sequence ID" value="NZ_QZWZ01000002.1"/>
</dbReference>
<comment type="similarity">
    <text evidence="1">Belongs to the 'phage' integrase family.</text>
</comment>
<dbReference type="PANTHER" id="PTHR30629:SF2">
    <property type="entry name" value="PROPHAGE INTEGRASE INTS-RELATED"/>
    <property type="match status" value="1"/>
</dbReference>
<dbReference type="InterPro" id="IPR050808">
    <property type="entry name" value="Phage_Integrase"/>
</dbReference>
<dbReference type="Pfam" id="PF22022">
    <property type="entry name" value="Phage_int_M"/>
    <property type="match status" value="1"/>
</dbReference>
<dbReference type="PANTHER" id="PTHR30629">
    <property type="entry name" value="PROPHAGE INTEGRASE"/>
    <property type="match status" value="1"/>
</dbReference>
<keyword evidence="3" id="KW-0238">DNA-binding</keyword>
<protein>
    <submittedName>
        <fullName evidence="6">Site-specific integrase</fullName>
    </submittedName>
</protein>
<dbReference type="GO" id="GO:0003677">
    <property type="term" value="F:DNA binding"/>
    <property type="evidence" value="ECO:0007669"/>
    <property type="project" value="UniProtKB-KW"/>
</dbReference>
<evidence type="ECO:0000256" key="2">
    <source>
        <dbReference type="ARBA" id="ARBA00022908"/>
    </source>
</evidence>
<dbReference type="Pfam" id="PF00589">
    <property type="entry name" value="Phage_integrase"/>
    <property type="match status" value="1"/>
</dbReference>
<dbReference type="GO" id="GO:0006310">
    <property type="term" value="P:DNA recombination"/>
    <property type="evidence" value="ECO:0007669"/>
    <property type="project" value="UniProtKB-KW"/>
</dbReference>
<dbReference type="GO" id="GO:0015074">
    <property type="term" value="P:DNA integration"/>
    <property type="evidence" value="ECO:0007669"/>
    <property type="project" value="UniProtKB-KW"/>
</dbReference>
<proteinExistence type="inferred from homology"/>
<comment type="caution">
    <text evidence="6">The sequence shown here is derived from an EMBL/GenBank/DDBJ whole genome shotgun (WGS) entry which is preliminary data.</text>
</comment>
<evidence type="ECO:0000313" key="6">
    <source>
        <dbReference type="EMBL" id="RJT42062.1"/>
    </source>
</evidence>
<reference evidence="6 7" key="1">
    <citation type="submission" date="2018-09" db="EMBL/GenBank/DDBJ databases">
        <title>Mesorhizobium carmichaelinearum sp. nov. isolated from Carmichaelinea spp. root nodules in New Zealand.</title>
        <authorList>
            <person name="De Meyer S.E."/>
        </authorList>
    </citation>
    <scope>NUCLEOTIDE SEQUENCE [LARGE SCALE GENOMIC DNA]</scope>
    <source>
        <strain evidence="6 7">ICMP19557</strain>
    </source>
</reference>
<keyword evidence="2" id="KW-0229">DNA integration</keyword>
<dbReference type="Gene3D" id="1.10.443.10">
    <property type="entry name" value="Intergrase catalytic core"/>
    <property type="match status" value="1"/>
</dbReference>
<dbReference type="SUPFAM" id="SSF56349">
    <property type="entry name" value="DNA breaking-rejoining enzymes"/>
    <property type="match status" value="1"/>
</dbReference>
<gene>
    <name evidence="6" type="ORF">D3227_05165</name>
</gene>
<evidence type="ECO:0000256" key="1">
    <source>
        <dbReference type="ARBA" id="ARBA00008857"/>
    </source>
</evidence>